<sequence>MADEDQGEAAVGAQAGEEVQDRGGGRGVESRGDFVAEQEVGFGGQGAGYGGALALSAGEFVGVAVGEVGGEADVVEWR</sequence>
<dbReference type="Proteomes" id="UP000600080">
    <property type="component" value="Unassembled WGS sequence"/>
</dbReference>
<name>A0ABQ2JPR2_9ACTN</name>
<proteinExistence type="predicted"/>
<reference evidence="3" key="1">
    <citation type="journal article" date="2019" name="Int. J. Syst. Evol. Microbiol.">
        <title>The Global Catalogue of Microorganisms (GCM) 10K type strain sequencing project: providing services to taxonomists for standard genome sequencing and annotation.</title>
        <authorList>
            <consortium name="The Broad Institute Genomics Platform"/>
            <consortium name="The Broad Institute Genome Sequencing Center for Infectious Disease"/>
            <person name="Wu L."/>
            <person name="Ma J."/>
        </authorList>
    </citation>
    <scope>NUCLEOTIDE SEQUENCE [LARGE SCALE GENOMIC DNA]</scope>
    <source>
        <strain evidence="3">CGMCC 4.7323</strain>
    </source>
</reference>
<evidence type="ECO:0000256" key="1">
    <source>
        <dbReference type="SAM" id="MobiDB-lite"/>
    </source>
</evidence>
<organism evidence="2 3">
    <name type="scientific">Streptomyces kronopolitis</name>
    <dbReference type="NCBI Taxonomy" id="1612435"/>
    <lineage>
        <taxon>Bacteria</taxon>
        <taxon>Bacillati</taxon>
        <taxon>Actinomycetota</taxon>
        <taxon>Actinomycetes</taxon>
        <taxon>Kitasatosporales</taxon>
        <taxon>Streptomycetaceae</taxon>
        <taxon>Streptomyces</taxon>
    </lineage>
</organism>
<gene>
    <name evidence="2" type="ORF">GCM10012285_37010</name>
</gene>
<keyword evidence="3" id="KW-1185">Reference proteome</keyword>
<feature type="compositionally biased region" description="Low complexity" evidence="1">
    <location>
        <begin position="8"/>
        <end position="17"/>
    </location>
</feature>
<evidence type="ECO:0000313" key="3">
    <source>
        <dbReference type="Proteomes" id="UP000600080"/>
    </source>
</evidence>
<protein>
    <submittedName>
        <fullName evidence="2">Uncharacterized protein</fullName>
    </submittedName>
</protein>
<comment type="caution">
    <text evidence="2">The sequence shown here is derived from an EMBL/GenBank/DDBJ whole genome shotgun (WGS) entry which is preliminary data.</text>
</comment>
<evidence type="ECO:0000313" key="2">
    <source>
        <dbReference type="EMBL" id="GGN49176.1"/>
    </source>
</evidence>
<accession>A0ABQ2JPR2</accession>
<feature type="compositionally biased region" description="Basic and acidic residues" evidence="1">
    <location>
        <begin position="19"/>
        <end position="31"/>
    </location>
</feature>
<feature type="region of interest" description="Disordered" evidence="1">
    <location>
        <begin position="1"/>
        <end position="31"/>
    </location>
</feature>
<dbReference type="EMBL" id="BMND01000015">
    <property type="protein sequence ID" value="GGN49176.1"/>
    <property type="molecule type" value="Genomic_DNA"/>
</dbReference>